<proteinExistence type="predicted"/>
<protein>
    <submittedName>
        <fullName evidence="1">Uncharacterized protein</fullName>
    </submittedName>
</protein>
<keyword evidence="2" id="KW-1185">Reference proteome</keyword>
<dbReference type="Proteomes" id="UP000654075">
    <property type="component" value="Unassembled WGS sequence"/>
</dbReference>
<name>A0A813EW15_POLGL</name>
<comment type="caution">
    <text evidence="1">The sequence shown here is derived from an EMBL/GenBank/DDBJ whole genome shotgun (WGS) entry which is preliminary data.</text>
</comment>
<sequence length="133" mass="14384">MTACDTFFRTNSQCGPIADFPQAAFYCCCCCSGGSAGYGMPPTPSVGRCCCLLLFGWVCTIFLADLVSDLGYNPGADGHRQGTGDLCRVSTVWPAPVFSGQWRETFIYSRPHVTLAMPSPLFTERLVGEYGAR</sequence>
<dbReference type="EMBL" id="CAJNNV010014812">
    <property type="protein sequence ID" value="CAE8602920.1"/>
    <property type="molecule type" value="Genomic_DNA"/>
</dbReference>
<gene>
    <name evidence="1" type="ORF">PGLA1383_LOCUS21153</name>
</gene>
<reference evidence="1" key="1">
    <citation type="submission" date="2021-02" db="EMBL/GenBank/DDBJ databases">
        <authorList>
            <person name="Dougan E. K."/>
            <person name="Rhodes N."/>
            <person name="Thang M."/>
            <person name="Chan C."/>
        </authorList>
    </citation>
    <scope>NUCLEOTIDE SEQUENCE</scope>
</reference>
<organism evidence="1 2">
    <name type="scientific">Polarella glacialis</name>
    <name type="common">Dinoflagellate</name>
    <dbReference type="NCBI Taxonomy" id="89957"/>
    <lineage>
        <taxon>Eukaryota</taxon>
        <taxon>Sar</taxon>
        <taxon>Alveolata</taxon>
        <taxon>Dinophyceae</taxon>
        <taxon>Suessiales</taxon>
        <taxon>Suessiaceae</taxon>
        <taxon>Polarella</taxon>
    </lineage>
</organism>
<evidence type="ECO:0000313" key="2">
    <source>
        <dbReference type="Proteomes" id="UP000654075"/>
    </source>
</evidence>
<accession>A0A813EW15</accession>
<evidence type="ECO:0000313" key="1">
    <source>
        <dbReference type="EMBL" id="CAE8602920.1"/>
    </source>
</evidence>
<dbReference type="AlphaFoldDB" id="A0A813EW15"/>